<feature type="compositionally biased region" description="Basic and acidic residues" evidence="1">
    <location>
        <begin position="314"/>
        <end position="325"/>
    </location>
</feature>
<gene>
    <name evidence="3" type="ORF">FSP39_023334</name>
</gene>
<dbReference type="AlphaFoldDB" id="A0AA88YRK2"/>
<dbReference type="CDD" id="cd20145">
    <property type="entry name" value="PWWP_ZCWPW1"/>
    <property type="match status" value="1"/>
</dbReference>
<sequence length="642" mass="73072">MSNDVDHNSCEIPEEEYDESEHIFTTFSEGSIVWAKMAGFPWWPAMIEMDPDSEYFFIMESSESMHPSHYHVVFFDDKVSRAWVRTSCIEPFIGKENLGSMLNKKFQKHEKGPSFKKEVEAAKQKALQALELTPKERIQQYSFSVRYKGKWGSTSTKSQKEEKKKKLKKPAKKKYCNVGKAPRVEVLNDTTVDDLLNNPDCSVLRKLEDALDSMDSDLLTEESDKWELDDDMDDDWGMSENKDLSIQLSPVVSKPVSISRGERMKNRNNKRKSISPAESSSDSSSSEDEDGEEAKTKSSVKRLKKGGKKNKKITPREEQQSKSNEDSSSDEEFEEAEEMKFDPTIFTMEIDSEEEKVTNTNLPEDLIQLQNGNIEKVIENIKVEDVVEVQNEMLNHMLNQAEEIICDALISNVRDEIGDPENNGSICTGEKRKGDLTNNSGNDLLISKEKESGIVESDEAKENIKKKKEPKKKSKKKKESKQEDVNTPDKVVGIIDHQVSRPVSEDEVSASNGKATKKDQKSGKKTFKAPETKDSFDVQKPLYEEKEVPQDNMNQAKASDTQKPSDEDKTHLKIWYLDQNKEFPMKISVENLPHDDDVSLDIDVNPLHKHDSQGGMDIHNEMIAVGIQDDDDDSDPFEMIEE</sequence>
<feature type="compositionally biased region" description="Polar residues" evidence="1">
    <location>
        <begin position="551"/>
        <end position="562"/>
    </location>
</feature>
<feature type="compositionally biased region" description="Acidic residues" evidence="1">
    <location>
        <begin position="227"/>
        <end position="237"/>
    </location>
</feature>
<dbReference type="InterPro" id="IPR000313">
    <property type="entry name" value="PWWP_dom"/>
</dbReference>
<accession>A0AA88YRK2</accession>
<feature type="compositionally biased region" description="Acidic residues" evidence="1">
    <location>
        <begin position="327"/>
        <end position="337"/>
    </location>
</feature>
<feature type="compositionally biased region" description="Basic and acidic residues" evidence="1">
    <location>
        <begin position="516"/>
        <end position="549"/>
    </location>
</feature>
<feature type="compositionally biased region" description="Basic and acidic residues" evidence="1">
    <location>
        <begin position="446"/>
        <end position="463"/>
    </location>
</feature>
<organism evidence="3 4">
    <name type="scientific">Pinctada imbricata</name>
    <name type="common">Atlantic pearl-oyster</name>
    <name type="synonym">Pinctada martensii</name>
    <dbReference type="NCBI Taxonomy" id="66713"/>
    <lineage>
        <taxon>Eukaryota</taxon>
        <taxon>Metazoa</taxon>
        <taxon>Spiralia</taxon>
        <taxon>Lophotrochozoa</taxon>
        <taxon>Mollusca</taxon>
        <taxon>Bivalvia</taxon>
        <taxon>Autobranchia</taxon>
        <taxon>Pteriomorphia</taxon>
        <taxon>Pterioida</taxon>
        <taxon>Pterioidea</taxon>
        <taxon>Pteriidae</taxon>
        <taxon>Pinctada</taxon>
    </lineage>
</organism>
<dbReference type="SUPFAM" id="SSF63748">
    <property type="entry name" value="Tudor/PWWP/MBT"/>
    <property type="match status" value="1"/>
</dbReference>
<proteinExistence type="predicted"/>
<feature type="region of interest" description="Disordered" evidence="1">
    <location>
        <begin position="417"/>
        <end position="568"/>
    </location>
</feature>
<feature type="region of interest" description="Disordered" evidence="1">
    <location>
        <begin position="151"/>
        <end position="172"/>
    </location>
</feature>
<dbReference type="Gene3D" id="2.30.30.140">
    <property type="match status" value="1"/>
</dbReference>
<feature type="region of interest" description="Disordered" evidence="1">
    <location>
        <begin position="215"/>
        <end position="342"/>
    </location>
</feature>
<dbReference type="PANTHER" id="PTHR15999:SF2">
    <property type="entry name" value="ZINC FINGER CW-TYPE PWWP DOMAIN PROTEIN 1"/>
    <property type="match status" value="1"/>
</dbReference>
<protein>
    <recommendedName>
        <fullName evidence="2">PWWP domain-containing protein</fullName>
    </recommendedName>
</protein>
<evidence type="ECO:0000313" key="3">
    <source>
        <dbReference type="EMBL" id="KAK3105357.1"/>
    </source>
</evidence>
<dbReference type="EMBL" id="VSWD01000004">
    <property type="protein sequence ID" value="KAK3105357.1"/>
    <property type="molecule type" value="Genomic_DNA"/>
</dbReference>
<feature type="compositionally biased region" description="Basic residues" evidence="1">
    <location>
        <begin position="464"/>
        <end position="479"/>
    </location>
</feature>
<dbReference type="SMART" id="SM00293">
    <property type="entry name" value="PWWP"/>
    <property type="match status" value="1"/>
</dbReference>
<dbReference type="InterPro" id="IPR042778">
    <property type="entry name" value="ZCWPW1/ZCWPW2"/>
</dbReference>
<evidence type="ECO:0000313" key="4">
    <source>
        <dbReference type="Proteomes" id="UP001186944"/>
    </source>
</evidence>
<dbReference type="Pfam" id="PF00855">
    <property type="entry name" value="PWWP"/>
    <property type="match status" value="1"/>
</dbReference>
<dbReference type="GO" id="GO:0005634">
    <property type="term" value="C:nucleus"/>
    <property type="evidence" value="ECO:0007669"/>
    <property type="project" value="TreeGrafter"/>
</dbReference>
<reference evidence="3" key="1">
    <citation type="submission" date="2019-08" db="EMBL/GenBank/DDBJ databases">
        <title>The improved chromosome-level genome for the pearl oyster Pinctada fucata martensii using PacBio sequencing and Hi-C.</title>
        <authorList>
            <person name="Zheng Z."/>
        </authorList>
    </citation>
    <scope>NUCLEOTIDE SEQUENCE</scope>
    <source>
        <strain evidence="3">ZZ-2019</strain>
        <tissue evidence="3">Adductor muscle</tissue>
    </source>
</reference>
<comment type="caution">
    <text evidence="3">The sequence shown here is derived from an EMBL/GenBank/DDBJ whole genome shotgun (WGS) entry which is preliminary data.</text>
</comment>
<keyword evidence="4" id="KW-1185">Reference proteome</keyword>
<feature type="compositionally biased region" description="Basic residues" evidence="1">
    <location>
        <begin position="298"/>
        <end position="313"/>
    </location>
</feature>
<evidence type="ECO:0000259" key="2">
    <source>
        <dbReference type="PROSITE" id="PS50812"/>
    </source>
</evidence>
<feature type="domain" description="PWWP" evidence="2">
    <location>
        <begin position="29"/>
        <end position="84"/>
    </location>
</feature>
<dbReference type="Proteomes" id="UP001186944">
    <property type="component" value="Unassembled WGS sequence"/>
</dbReference>
<name>A0AA88YRK2_PINIB</name>
<dbReference type="PANTHER" id="PTHR15999">
    <property type="entry name" value="ZINC FINGER CW-TYPE PWWP DOMAIN PROTEIN 1"/>
    <property type="match status" value="1"/>
</dbReference>
<dbReference type="PROSITE" id="PS50812">
    <property type="entry name" value="PWWP"/>
    <property type="match status" value="1"/>
</dbReference>
<evidence type="ECO:0000256" key="1">
    <source>
        <dbReference type="SAM" id="MobiDB-lite"/>
    </source>
</evidence>